<evidence type="ECO:0000256" key="5">
    <source>
        <dbReference type="ARBA" id="ARBA00022692"/>
    </source>
</evidence>
<dbReference type="EMBL" id="FOHK01000001">
    <property type="protein sequence ID" value="SES66462.1"/>
    <property type="molecule type" value="Genomic_DNA"/>
</dbReference>
<dbReference type="Proteomes" id="UP000199308">
    <property type="component" value="Unassembled WGS sequence"/>
</dbReference>
<reference evidence="9 10" key="1">
    <citation type="submission" date="2016-10" db="EMBL/GenBank/DDBJ databases">
        <authorList>
            <person name="de Groot N.N."/>
        </authorList>
    </citation>
    <scope>NUCLEOTIDE SEQUENCE [LARGE SCALE GENOMIC DNA]</scope>
    <source>
        <strain evidence="9 10">DSM 19706</strain>
    </source>
</reference>
<dbReference type="AlphaFoldDB" id="A0A1H9YBX2"/>
<evidence type="ECO:0000256" key="8">
    <source>
        <dbReference type="SAM" id="Phobius"/>
    </source>
</evidence>
<evidence type="ECO:0000256" key="4">
    <source>
        <dbReference type="ARBA" id="ARBA00022475"/>
    </source>
</evidence>
<sequence length="354" mass="37593">MNNTKQIIDTSVKVAALFLTLYVCYTVLKPFILPLVWAAILAIALFPAHKKLSRALGKREKTSATLIALIGIALLVVPSAIFATSTIESATYVMEESQAGTLEVPPPGESVKDWPLVGEKLYTLWSDANADIQDFFIKHIDQIKNALSGLFGAIAGIGATVLQMVLSLIIAAVFLVKAQACQQGCIMVFKTLMGEEHGNKALETSILTVRSVAVGILGVAAIQAFLSGIGLMFAGIPGAGVWVLLVLLFAIMQLPPIIVLGPIAAYYFSIADTTPAIIFLVYAIIVSGSDAFLKPMFLGRGMDTPMLVILLGALGGMMASGIIGLFAGAVVLALGYQLLIDWLETEYSAQQEES</sequence>
<evidence type="ECO:0000256" key="2">
    <source>
        <dbReference type="ARBA" id="ARBA00009773"/>
    </source>
</evidence>
<gene>
    <name evidence="9" type="ORF">SAMN05660429_00164</name>
</gene>
<comment type="subcellular location">
    <subcellularLocation>
        <location evidence="1">Cell membrane</location>
        <topology evidence="1">Multi-pass membrane protein</topology>
    </subcellularLocation>
</comment>
<keyword evidence="6 8" id="KW-1133">Transmembrane helix</keyword>
<evidence type="ECO:0000256" key="1">
    <source>
        <dbReference type="ARBA" id="ARBA00004651"/>
    </source>
</evidence>
<keyword evidence="5 8" id="KW-0812">Transmembrane</keyword>
<protein>
    <submittedName>
        <fullName evidence="9">Predicted PurR-regulated permease PerM</fullName>
    </submittedName>
</protein>
<dbReference type="GO" id="GO:0005886">
    <property type="term" value="C:plasma membrane"/>
    <property type="evidence" value="ECO:0007669"/>
    <property type="project" value="UniProtKB-SubCell"/>
</dbReference>
<feature type="transmembrane region" description="Helical" evidence="8">
    <location>
        <begin position="264"/>
        <end position="286"/>
    </location>
</feature>
<evidence type="ECO:0000256" key="3">
    <source>
        <dbReference type="ARBA" id="ARBA00022448"/>
    </source>
</evidence>
<dbReference type="OrthoDB" id="106838at2"/>
<evidence type="ECO:0000313" key="9">
    <source>
        <dbReference type="EMBL" id="SES66462.1"/>
    </source>
</evidence>
<keyword evidence="3" id="KW-0813">Transport</keyword>
<keyword evidence="7 8" id="KW-0472">Membrane</keyword>
<evidence type="ECO:0000256" key="7">
    <source>
        <dbReference type="ARBA" id="ARBA00023136"/>
    </source>
</evidence>
<evidence type="ECO:0000256" key="6">
    <source>
        <dbReference type="ARBA" id="ARBA00022989"/>
    </source>
</evidence>
<proteinExistence type="inferred from homology"/>
<evidence type="ECO:0000313" key="10">
    <source>
        <dbReference type="Proteomes" id="UP000199308"/>
    </source>
</evidence>
<dbReference type="Pfam" id="PF01594">
    <property type="entry name" value="AI-2E_transport"/>
    <property type="match status" value="1"/>
</dbReference>
<accession>A0A1H9YBX2</accession>
<keyword evidence="4" id="KW-1003">Cell membrane</keyword>
<name>A0A1H9YBX2_THASX</name>
<organism evidence="9 10">
    <name type="scientific">Thalassotalea agarivorans</name>
    <name type="common">Thalassomonas agarivorans</name>
    <dbReference type="NCBI Taxonomy" id="349064"/>
    <lineage>
        <taxon>Bacteria</taxon>
        <taxon>Pseudomonadati</taxon>
        <taxon>Pseudomonadota</taxon>
        <taxon>Gammaproteobacteria</taxon>
        <taxon>Alteromonadales</taxon>
        <taxon>Colwelliaceae</taxon>
        <taxon>Thalassotalea</taxon>
    </lineage>
</organism>
<feature type="transmembrane region" description="Helical" evidence="8">
    <location>
        <begin position="207"/>
        <end position="226"/>
    </location>
</feature>
<feature type="transmembrane region" description="Helical" evidence="8">
    <location>
        <begin position="150"/>
        <end position="176"/>
    </location>
</feature>
<dbReference type="STRING" id="349064.SAMN05660429_00164"/>
<dbReference type="PANTHER" id="PTHR21716">
    <property type="entry name" value="TRANSMEMBRANE PROTEIN"/>
    <property type="match status" value="1"/>
</dbReference>
<comment type="similarity">
    <text evidence="2">Belongs to the autoinducer-2 exporter (AI-2E) (TC 2.A.86) family.</text>
</comment>
<dbReference type="InterPro" id="IPR002549">
    <property type="entry name" value="AI-2E-like"/>
</dbReference>
<feature type="transmembrane region" description="Helical" evidence="8">
    <location>
        <begin position="20"/>
        <end position="46"/>
    </location>
</feature>
<keyword evidence="10" id="KW-1185">Reference proteome</keyword>
<feature type="transmembrane region" description="Helical" evidence="8">
    <location>
        <begin position="66"/>
        <end position="87"/>
    </location>
</feature>
<dbReference type="RefSeq" id="WP_093326844.1">
    <property type="nucleotide sequence ID" value="NZ_AP027363.1"/>
</dbReference>
<feature type="transmembrane region" description="Helical" evidence="8">
    <location>
        <begin position="306"/>
        <end position="334"/>
    </location>
</feature>
<dbReference type="PANTHER" id="PTHR21716:SF67">
    <property type="entry name" value="TRANSPORT PROTEIN YDIK-RELATED"/>
    <property type="match status" value="1"/>
</dbReference>
<feature type="transmembrane region" description="Helical" evidence="8">
    <location>
        <begin position="232"/>
        <end position="252"/>
    </location>
</feature>